<evidence type="ECO:0000256" key="1">
    <source>
        <dbReference type="SAM" id="Phobius"/>
    </source>
</evidence>
<dbReference type="EMBL" id="BAABKN010000014">
    <property type="protein sequence ID" value="GAA4737463.1"/>
    <property type="molecule type" value="Genomic_DNA"/>
</dbReference>
<proteinExistence type="predicted"/>
<sequence>MSVTTTSTPLGRTVSNGALAGLVAGGVGAAVQYWVVEPVIKKAIALEEAGAEAPAAHTHAGDVGAHSHGGDAIIGRSEQIVTGLVTVLVVGVLIGIAFALAHRYLHSRIPGRGTTGTVMFLTGVGFAAFTLAPAIVIPANPPAVGDPDTVDTRTLVYIATIVCAAALAAAVTAVARHRALSPEHRALAATAVGLLGATFGMWALPNATDAIPATVPADLIWQFRTRSLAQIGVMWLVLGSVLAFLSTPARSHATAPATAEPAHTPAGV</sequence>
<accession>A0ABP8YVB2</accession>
<keyword evidence="1" id="KW-1133">Transmembrane helix</keyword>
<protein>
    <recommendedName>
        <fullName evidence="4">CbtA family protein</fullName>
    </recommendedName>
</protein>
<dbReference type="InterPro" id="IPR012666">
    <property type="entry name" value="CbtA_put"/>
</dbReference>
<keyword evidence="1" id="KW-0812">Transmembrane</keyword>
<evidence type="ECO:0000313" key="3">
    <source>
        <dbReference type="Proteomes" id="UP001499882"/>
    </source>
</evidence>
<feature type="transmembrane region" description="Helical" evidence="1">
    <location>
        <begin position="155"/>
        <end position="175"/>
    </location>
</feature>
<reference evidence="3" key="1">
    <citation type="journal article" date="2019" name="Int. J. Syst. Evol. Microbiol.">
        <title>The Global Catalogue of Microorganisms (GCM) 10K type strain sequencing project: providing services to taxonomists for standard genome sequencing and annotation.</title>
        <authorList>
            <consortium name="The Broad Institute Genomics Platform"/>
            <consortium name="The Broad Institute Genome Sequencing Center for Infectious Disease"/>
            <person name="Wu L."/>
            <person name="Ma J."/>
        </authorList>
    </citation>
    <scope>NUCLEOTIDE SEQUENCE [LARGE SCALE GENOMIC DNA]</scope>
    <source>
        <strain evidence="3">JCM 18532</strain>
    </source>
</reference>
<name>A0ABP8YVB2_9ACTN</name>
<keyword evidence="3" id="KW-1185">Reference proteome</keyword>
<comment type="caution">
    <text evidence="2">The sequence shown here is derived from an EMBL/GenBank/DDBJ whole genome shotgun (WGS) entry which is preliminary data.</text>
</comment>
<dbReference type="Pfam" id="PF09490">
    <property type="entry name" value="CbtA"/>
    <property type="match status" value="1"/>
</dbReference>
<organism evidence="2 3">
    <name type="scientific">Nocardioides endophyticus</name>
    <dbReference type="NCBI Taxonomy" id="1353775"/>
    <lineage>
        <taxon>Bacteria</taxon>
        <taxon>Bacillati</taxon>
        <taxon>Actinomycetota</taxon>
        <taxon>Actinomycetes</taxon>
        <taxon>Propionibacteriales</taxon>
        <taxon>Nocardioidaceae</taxon>
        <taxon>Nocardioides</taxon>
    </lineage>
</organism>
<evidence type="ECO:0000313" key="2">
    <source>
        <dbReference type="EMBL" id="GAA4737463.1"/>
    </source>
</evidence>
<feature type="transmembrane region" description="Helical" evidence="1">
    <location>
        <begin position="227"/>
        <end position="245"/>
    </location>
</feature>
<dbReference type="Proteomes" id="UP001499882">
    <property type="component" value="Unassembled WGS sequence"/>
</dbReference>
<gene>
    <name evidence="2" type="ORF">GCM10023350_21840</name>
</gene>
<feature type="transmembrane region" description="Helical" evidence="1">
    <location>
        <begin position="187"/>
        <end position="207"/>
    </location>
</feature>
<keyword evidence="1" id="KW-0472">Membrane</keyword>
<evidence type="ECO:0008006" key="4">
    <source>
        <dbReference type="Google" id="ProtNLM"/>
    </source>
</evidence>
<feature type="transmembrane region" description="Helical" evidence="1">
    <location>
        <begin position="113"/>
        <end position="135"/>
    </location>
</feature>
<feature type="transmembrane region" description="Helical" evidence="1">
    <location>
        <begin position="80"/>
        <end position="101"/>
    </location>
</feature>
<dbReference type="RefSeq" id="WP_345526804.1">
    <property type="nucleotide sequence ID" value="NZ_BAABKN010000014.1"/>
</dbReference>